<comment type="caution">
    <text evidence="2">The sequence shown here is derived from an EMBL/GenBank/DDBJ whole genome shotgun (WGS) entry which is preliminary data.</text>
</comment>
<dbReference type="AlphaFoldDB" id="A0A1E5VWM9"/>
<sequence>MEGDLTGLALPEDSMAEILRRLPLRSLAASRCVCKGWRDIVDGHRLLLPELLPHSVRGIFLMYNDLDYPVFLSHPSIDPEMLGKLDFCRNPDTCPYWTRTTASVLGHCYGLLLYQDKRGLHVANPATQRQALLPPPPPPPSGRRWWGFEHLVFDPTESPHYRVLLVPEDPVDDEVSMELQPQARDVEWPASTWVLCVFSSCTGRWEERAFVREGEAAGMASDEVLRADPFHQSCSAYWRGVFYVQCNGGFTVMR</sequence>
<dbReference type="Gene3D" id="1.20.1280.50">
    <property type="match status" value="1"/>
</dbReference>
<evidence type="ECO:0000313" key="2">
    <source>
        <dbReference type="EMBL" id="OEL29512.1"/>
    </source>
</evidence>
<protein>
    <recommendedName>
        <fullName evidence="1">F-box domain-containing protein</fullName>
    </recommendedName>
</protein>
<feature type="domain" description="F-box" evidence="1">
    <location>
        <begin position="4"/>
        <end position="51"/>
    </location>
</feature>
<evidence type="ECO:0000259" key="1">
    <source>
        <dbReference type="PROSITE" id="PS50181"/>
    </source>
</evidence>
<dbReference type="SUPFAM" id="SSF81383">
    <property type="entry name" value="F-box domain"/>
    <property type="match status" value="1"/>
</dbReference>
<keyword evidence="3" id="KW-1185">Reference proteome</keyword>
<dbReference type="Proteomes" id="UP000095767">
    <property type="component" value="Unassembled WGS sequence"/>
</dbReference>
<name>A0A1E5VWM9_9POAL</name>
<dbReference type="SMART" id="SM00256">
    <property type="entry name" value="FBOX"/>
    <property type="match status" value="1"/>
</dbReference>
<dbReference type="InterPro" id="IPR036047">
    <property type="entry name" value="F-box-like_dom_sf"/>
</dbReference>
<reference evidence="2 3" key="1">
    <citation type="submission" date="2016-09" db="EMBL/GenBank/DDBJ databases">
        <title>The draft genome of Dichanthelium oligosanthes: A C3 panicoid grass species.</title>
        <authorList>
            <person name="Studer A.J."/>
            <person name="Schnable J.C."/>
            <person name="Brutnell T.P."/>
        </authorList>
    </citation>
    <scope>NUCLEOTIDE SEQUENCE [LARGE SCALE GENOMIC DNA]</scope>
    <source>
        <strain evidence="3">cv. Kellogg 1175</strain>
        <tissue evidence="2">Leaf</tissue>
    </source>
</reference>
<evidence type="ECO:0000313" key="3">
    <source>
        <dbReference type="Proteomes" id="UP000095767"/>
    </source>
</evidence>
<dbReference type="EMBL" id="LWDX02027421">
    <property type="protein sequence ID" value="OEL29512.1"/>
    <property type="molecule type" value="Genomic_DNA"/>
</dbReference>
<dbReference type="Pfam" id="PF00646">
    <property type="entry name" value="F-box"/>
    <property type="match status" value="1"/>
</dbReference>
<dbReference type="InterPro" id="IPR001810">
    <property type="entry name" value="F-box_dom"/>
</dbReference>
<organism evidence="2 3">
    <name type="scientific">Dichanthelium oligosanthes</name>
    <dbReference type="NCBI Taxonomy" id="888268"/>
    <lineage>
        <taxon>Eukaryota</taxon>
        <taxon>Viridiplantae</taxon>
        <taxon>Streptophyta</taxon>
        <taxon>Embryophyta</taxon>
        <taxon>Tracheophyta</taxon>
        <taxon>Spermatophyta</taxon>
        <taxon>Magnoliopsida</taxon>
        <taxon>Liliopsida</taxon>
        <taxon>Poales</taxon>
        <taxon>Poaceae</taxon>
        <taxon>PACMAD clade</taxon>
        <taxon>Panicoideae</taxon>
        <taxon>Panicodae</taxon>
        <taxon>Paniceae</taxon>
        <taxon>Dichantheliinae</taxon>
        <taxon>Dichanthelium</taxon>
    </lineage>
</organism>
<accession>A0A1E5VWM9</accession>
<dbReference type="PANTHER" id="PTHR34591:SF10">
    <property type="entry name" value="F-BOX DOMAIN-CONTAINING PROTEIN"/>
    <property type="match status" value="1"/>
</dbReference>
<proteinExistence type="predicted"/>
<dbReference type="STRING" id="888268.A0A1E5VWM9"/>
<gene>
    <name evidence="2" type="ORF">BAE44_0009469</name>
</gene>
<dbReference type="PROSITE" id="PS50181">
    <property type="entry name" value="FBOX"/>
    <property type="match status" value="1"/>
</dbReference>
<dbReference type="OrthoDB" id="670041at2759"/>
<dbReference type="PANTHER" id="PTHR34591">
    <property type="entry name" value="OS03G0653100 PROTEIN-RELATED"/>
    <property type="match status" value="1"/>
</dbReference>